<proteinExistence type="predicted"/>
<comment type="caution">
    <text evidence="2">The sequence shown here is derived from an EMBL/GenBank/DDBJ whole genome shotgun (WGS) entry which is preliminary data.</text>
</comment>
<dbReference type="EMBL" id="JAPDMZ010000213">
    <property type="protein sequence ID" value="KAK0545887.1"/>
    <property type="molecule type" value="Genomic_DNA"/>
</dbReference>
<dbReference type="AlphaFoldDB" id="A0AAN6GKR2"/>
<evidence type="ECO:0000313" key="2">
    <source>
        <dbReference type="EMBL" id="KAK0545887.1"/>
    </source>
</evidence>
<reference evidence="2" key="1">
    <citation type="journal article" date="2023" name="PhytoFront">
        <title>Draft Genome Resources of Seven Strains of Tilletia horrida, Causal Agent of Kernel Smut of Rice.</title>
        <authorList>
            <person name="Khanal S."/>
            <person name="Antony Babu S."/>
            <person name="Zhou X.G."/>
        </authorList>
    </citation>
    <scope>NUCLEOTIDE SEQUENCE</scope>
    <source>
        <strain evidence="2">TX6</strain>
    </source>
</reference>
<dbReference type="Proteomes" id="UP001176517">
    <property type="component" value="Unassembled WGS sequence"/>
</dbReference>
<feature type="region of interest" description="Disordered" evidence="1">
    <location>
        <begin position="1"/>
        <end position="86"/>
    </location>
</feature>
<evidence type="ECO:0000313" key="3">
    <source>
        <dbReference type="Proteomes" id="UP001176517"/>
    </source>
</evidence>
<protein>
    <submittedName>
        <fullName evidence="2">Uncharacterized protein</fullName>
    </submittedName>
</protein>
<evidence type="ECO:0000256" key="1">
    <source>
        <dbReference type="SAM" id="MobiDB-lite"/>
    </source>
</evidence>
<feature type="compositionally biased region" description="Polar residues" evidence="1">
    <location>
        <begin position="60"/>
        <end position="76"/>
    </location>
</feature>
<name>A0AAN6GKR2_9BASI</name>
<feature type="compositionally biased region" description="Basic and acidic residues" evidence="1">
    <location>
        <begin position="28"/>
        <end position="38"/>
    </location>
</feature>
<gene>
    <name evidence="2" type="ORF">OC846_005490</name>
</gene>
<sequence length="177" mass="19224">MSSSTTRLTKKGRASSVKPTTLEAEPTNGHEVKREASHPHSRAQDTPAVVPSVLGPAPPASSQRQESNVTLSSTPPAESLTLPPELERQPLPVLAWCRIIDRAQRGIGDASYNSDDDDVALQEAADERPRGEVTRIVRSLHTLKDYKVQRVSHANTHPRASDEALHHAKARLAQLSA</sequence>
<accession>A0AAN6GKR2</accession>
<keyword evidence="3" id="KW-1185">Reference proteome</keyword>
<organism evidence="2 3">
    <name type="scientific">Tilletia horrida</name>
    <dbReference type="NCBI Taxonomy" id="155126"/>
    <lineage>
        <taxon>Eukaryota</taxon>
        <taxon>Fungi</taxon>
        <taxon>Dikarya</taxon>
        <taxon>Basidiomycota</taxon>
        <taxon>Ustilaginomycotina</taxon>
        <taxon>Exobasidiomycetes</taxon>
        <taxon>Tilletiales</taxon>
        <taxon>Tilletiaceae</taxon>
        <taxon>Tilletia</taxon>
    </lineage>
</organism>